<dbReference type="Proteomes" id="UP000594621">
    <property type="component" value="Chromosome"/>
</dbReference>
<dbReference type="AlphaFoldDB" id="A0A7S9D0D1"/>
<evidence type="ECO:0000313" key="1">
    <source>
        <dbReference type="EMBL" id="QPF88877.1"/>
    </source>
</evidence>
<organism evidence="1 2">
    <name type="scientific">Bradyrhizobium commune</name>
    <dbReference type="NCBI Taxonomy" id="83627"/>
    <lineage>
        <taxon>Bacteria</taxon>
        <taxon>Pseudomonadati</taxon>
        <taxon>Pseudomonadota</taxon>
        <taxon>Alphaproteobacteria</taxon>
        <taxon>Hyphomicrobiales</taxon>
        <taxon>Nitrobacteraceae</taxon>
        <taxon>Bradyrhizobium</taxon>
    </lineage>
</organism>
<accession>A0A7S9D0D1</accession>
<proteinExistence type="predicted"/>
<dbReference type="RefSeq" id="WP_195798427.1">
    <property type="nucleotide sequence ID" value="NZ_CP061379.1"/>
</dbReference>
<evidence type="ECO:0000313" key="2">
    <source>
        <dbReference type="Proteomes" id="UP000594621"/>
    </source>
</evidence>
<dbReference type="EMBL" id="CP061379">
    <property type="protein sequence ID" value="QPF88877.1"/>
    <property type="molecule type" value="Genomic_DNA"/>
</dbReference>
<keyword evidence="2" id="KW-1185">Reference proteome</keyword>
<name>A0A7S9D0D1_9BRAD</name>
<dbReference type="KEGG" id="bcou:IC761_20370"/>
<protein>
    <submittedName>
        <fullName evidence="1">Uncharacterized protein</fullName>
    </submittedName>
</protein>
<gene>
    <name evidence="1" type="ORF">IC761_20370</name>
</gene>
<reference evidence="1 2" key="1">
    <citation type="submission" date="2020-09" db="EMBL/GenBank/DDBJ databases">
        <title>Complete genomes of bradyrhizobia occurring on native shrubby legumes in Australia.</title>
        <authorList>
            <person name="Lafay B."/>
        </authorList>
    </citation>
    <scope>NUCLEOTIDE SEQUENCE [LARGE SCALE GENOMIC DNA]</scope>
    <source>
        <strain evidence="1 2">BDV5040</strain>
    </source>
</reference>
<sequence length="63" mass="7227">MTNVGLPVESFIIERLADGGWRVTQRRADLADIPIAEFVSRLDAEEWVNWKQGVPKLNPYSDR</sequence>